<feature type="transmembrane region" description="Helical" evidence="2">
    <location>
        <begin position="104"/>
        <end position="126"/>
    </location>
</feature>
<keyword evidence="2" id="KW-0472">Membrane</keyword>
<organism evidence="3 4">
    <name type="scientific">Simiaoa sunii</name>
    <dbReference type="NCBI Taxonomy" id="2763672"/>
    <lineage>
        <taxon>Bacteria</taxon>
        <taxon>Bacillati</taxon>
        <taxon>Bacillota</taxon>
        <taxon>Clostridia</taxon>
        <taxon>Lachnospirales</taxon>
        <taxon>Lachnospiraceae</taxon>
        <taxon>Simiaoa</taxon>
    </lineage>
</organism>
<dbReference type="AlphaFoldDB" id="A0A7G9FUS6"/>
<keyword evidence="4" id="KW-1185">Reference proteome</keyword>
<feature type="transmembrane region" description="Helical" evidence="2">
    <location>
        <begin position="168"/>
        <end position="191"/>
    </location>
</feature>
<sequence>MTNHGGCAILNEMITYPDRKETRKKFQKTGMPWWSNEKANLLLVPIFSAMDGTVLYSIMEECFLQSALMSIVMAFGVAVVLNILPLVIAKFLHGAIYKTTKHGLTMFAVFVAGFLLVYGGTVYLRFAYSDMYEQENQSMTLENTVSEEKVENGTENVQEISEKRRKSMAVVTLLSISPLITSLLGFAIAYVSDDEIRRKVECLELEKIEIDEKISEIDAAIAQMEHYMEEGIERELTFDEQAMNAAEDEIIARGNVMKAQARFILAEFLSNPQATTKLSEEMLLKDKEPSVE</sequence>
<name>A0A7G9FUS6_9FIRM</name>
<evidence type="ECO:0000313" key="3">
    <source>
        <dbReference type="EMBL" id="QNM02308.1"/>
    </source>
</evidence>
<keyword evidence="1" id="KW-0175">Coiled coil</keyword>
<reference evidence="3 4" key="1">
    <citation type="submission" date="2020-08" db="EMBL/GenBank/DDBJ databases">
        <authorList>
            <person name="Liu C."/>
            <person name="Sun Q."/>
        </authorList>
    </citation>
    <scope>NUCLEOTIDE SEQUENCE [LARGE SCALE GENOMIC DNA]</scope>
    <source>
        <strain evidence="3 4">NSJ-8</strain>
    </source>
</reference>
<evidence type="ECO:0000313" key="4">
    <source>
        <dbReference type="Proteomes" id="UP000515981"/>
    </source>
</evidence>
<gene>
    <name evidence="3" type="ORF">H9Q77_14795</name>
</gene>
<protein>
    <submittedName>
        <fullName evidence="3">Uncharacterized protein</fullName>
    </submittedName>
</protein>
<dbReference type="Proteomes" id="UP000515981">
    <property type="component" value="Chromosome"/>
</dbReference>
<evidence type="ECO:0000256" key="1">
    <source>
        <dbReference type="SAM" id="Coils"/>
    </source>
</evidence>
<accession>A0A7G9FUS6</accession>
<evidence type="ECO:0000256" key="2">
    <source>
        <dbReference type="SAM" id="Phobius"/>
    </source>
</evidence>
<feature type="transmembrane region" description="Helical" evidence="2">
    <location>
        <begin position="71"/>
        <end position="92"/>
    </location>
</feature>
<proteinExistence type="predicted"/>
<keyword evidence="2" id="KW-1133">Transmembrane helix</keyword>
<keyword evidence="2" id="KW-0812">Transmembrane</keyword>
<dbReference type="RefSeq" id="WP_118547784.1">
    <property type="nucleotide sequence ID" value="NZ_CP060633.1"/>
</dbReference>
<dbReference type="KEGG" id="ssun:H9Q77_14795"/>
<feature type="coiled-coil region" evidence="1">
    <location>
        <begin position="210"/>
        <end position="249"/>
    </location>
</feature>
<dbReference type="EMBL" id="CP060633">
    <property type="protein sequence ID" value="QNM02308.1"/>
    <property type="molecule type" value="Genomic_DNA"/>
</dbReference>